<reference evidence="2 3" key="1">
    <citation type="submission" date="2021-06" db="EMBL/GenBank/DDBJ databases">
        <authorList>
            <person name="Palmer J.M."/>
        </authorList>
    </citation>
    <scope>NUCLEOTIDE SEQUENCE [LARGE SCALE GENOMIC DNA]</scope>
    <source>
        <strain evidence="3">if_2019</strain>
        <tissue evidence="2">Muscle</tissue>
    </source>
</reference>
<evidence type="ECO:0000313" key="2">
    <source>
        <dbReference type="EMBL" id="MEQ2237360.1"/>
    </source>
</evidence>
<comment type="caution">
    <text evidence="2">The sequence shown here is derived from an EMBL/GenBank/DDBJ whole genome shotgun (WGS) entry which is preliminary data.</text>
</comment>
<sequence>MPKAQRHFQNKHPSNSSLPPQPWQSLAISGQKPQHPARPTQPEVVSCHPFVERDMAHLCHSQFIFHTLFSSLGHAFPFRAGIFSTPLHSDECQKAEHYVLSSWSHANPVAY</sequence>
<gene>
    <name evidence="2" type="ORF">ILYODFUR_022371</name>
</gene>
<accession>A0ABV0TWR6</accession>
<feature type="region of interest" description="Disordered" evidence="1">
    <location>
        <begin position="1"/>
        <end position="42"/>
    </location>
</feature>
<organism evidence="2 3">
    <name type="scientific">Ilyodon furcidens</name>
    <name type="common">goldbreast splitfin</name>
    <dbReference type="NCBI Taxonomy" id="33524"/>
    <lineage>
        <taxon>Eukaryota</taxon>
        <taxon>Metazoa</taxon>
        <taxon>Chordata</taxon>
        <taxon>Craniata</taxon>
        <taxon>Vertebrata</taxon>
        <taxon>Euteleostomi</taxon>
        <taxon>Actinopterygii</taxon>
        <taxon>Neopterygii</taxon>
        <taxon>Teleostei</taxon>
        <taxon>Neoteleostei</taxon>
        <taxon>Acanthomorphata</taxon>
        <taxon>Ovalentaria</taxon>
        <taxon>Atherinomorphae</taxon>
        <taxon>Cyprinodontiformes</taxon>
        <taxon>Goodeidae</taxon>
        <taxon>Ilyodon</taxon>
    </lineage>
</organism>
<dbReference type="Proteomes" id="UP001482620">
    <property type="component" value="Unassembled WGS sequence"/>
</dbReference>
<evidence type="ECO:0000256" key="1">
    <source>
        <dbReference type="SAM" id="MobiDB-lite"/>
    </source>
</evidence>
<keyword evidence="3" id="KW-1185">Reference proteome</keyword>
<evidence type="ECO:0000313" key="3">
    <source>
        <dbReference type="Proteomes" id="UP001482620"/>
    </source>
</evidence>
<name>A0ABV0TWR6_9TELE</name>
<proteinExistence type="predicted"/>
<protein>
    <submittedName>
        <fullName evidence="2">Uncharacterized protein</fullName>
    </submittedName>
</protein>
<dbReference type="EMBL" id="JAHRIQ010048803">
    <property type="protein sequence ID" value="MEQ2237360.1"/>
    <property type="molecule type" value="Genomic_DNA"/>
</dbReference>
<feature type="compositionally biased region" description="Polar residues" evidence="1">
    <location>
        <begin position="11"/>
        <end position="32"/>
    </location>
</feature>
<feature type="compositionally biased region" description="Basic residues" evidence="1">
    <location>
        <begin position="1"/>
        <end position="10"/>
    </location>
</feature>